<feature type="domain" description="SPW repeat-containing integral membrane" evidence="2">
    <location>
        <begin position="5"/>
        <end position="95"/>
    </location>
</feature>
<dbReference type="InterPro" id="IPR005530">
    <property type="entry name" value="SPW"/>
</dbReference>
<keyword evidence="1" id="KW-1133">Transmembrane helix</keyword>
<evidence type="ECO:0000256" key="1">
    <source>
        <dbReference type="SAM" id="Phobius"/>
    </source>
</evidence>
<feature type="transmembrane region" description="Helical" evidence="1">
    <location>
        <begin position="30"/>
        <end position="49"/>
    </location>
</feature>
<gene>
    <name evidence="3" type="ORF">CF651_20620</name>
</gene>
<evidence type="ECO:0000313" key="3">
    <source>
        <dbReference type="EMBL" id="OXM84422.1"/>
    </source>
</evidence>
<dbReference type="RefSeq" id="WP_094016764.1">
    <property type="nucleotide sequence ID" value="NZ_NMQW01000032.1"/>
</dbReference>
<evidence type="ECO:0000313" key="4">
    <source>
        <dbReference type="Proteomes" id="UP000215509"/>
    </source>
</evidence>
<keyword evidence="1" id="KW-0472">Membrane</keyword>
<dbReference type="EMBL" id="NMQW01000032">
    <property type="protein sequence ID" value="OXM84422.1"/>
    <property type="molecule type" value="Genomic_DNA"/>
</dbReference>
<accession>A0A229UM21</accession>
<comment type="caution">
    <text evidence="3">The sequence shown here is derived from an EMBL/GenBank/DDBJ whole genome shotgun (WGS) entry which is preliminary data.</text>
</comment>
<keyword evidence="1" id="KW-0812">Transmembrane</keyword>
<dbReference type="Proteomes" id="UP000215509">
    <property type="component" value="Unassembled WGS sequence"/>
</dbReference>
<protein>
    <recommendedName>
        <fullName evidence="2">SPW repeat-containing integral membrane domain-containing protein</fullName>
    </recommendedName>
</protein>
<dbReference type="AlphaFoldDB" id="A0A229UM21"/>
<evidence type="ECO:0000259" key="2">
    <source>
        <dbReference type="Pfam" id="PF03779"/>
    </source>
</evidence>
<reference evidence="3 4" key="1">
    <citation type="submission" date="2017-07" db="EMBL/GenBank/DDBJ databases">
        <title>Genome sequencing and assembly of Paenibacillus rigui.</title>
        <authorList>
            <person name="Mayilraj S."/>
        </authorList>
    </citation>
    <scope>NUCLEOTIDE SEQUENCE [LARGE SCALE GENOMIC DNA]</scope>
    <source>
        <strain evidence="3 4">JCM 16352</strain>
    </source>
</reference>
<feature type="transmembrane region" description="Helical" evidence="1">
    <location>
        <begin position="7"/>
        <end position="24"/>
    </location>
</feature>
<keyword evidence="4" id="KW-1185">Reference proteome</keyword>
<proteinExistence type="predicted"/>
<sequence length="105" mass="11919">MTVRNSLSALIGLWFIMAPWLFHYSDHHNAFLSSVICGAVQLVASLLAIGKKGWYTWQNWVALLMGVWFIMFPIAYGFKLLETTVLVFLAVTTVLLNYFNMNAEA</sequence>
<dbReference type="Pfam" id="PF03779">
    <property type="entry name" value="SPW"/>
    <property type="match status" value="1"/>
</dbReference>
<feature type="transmembrane region" description="Helical" evidence="1">
    <location>
        <begin position="61"/>
        <end position="78"/>
    </location>
</feature>
<name>A0A229UM21_9BACL</name>
<feature type="transmembrane region" description="Helical" evidence="1">
    <location>
        <begin position="84"/>
        <end position="101"/>
    </location>
</feature>
<organism evidence="3 4">
    <name type="scientific">Paenibacillus rigui</name>
    <dbReference type="NCBI Taxonomy" id="554312"/>
    <lineage>
        <taxon>Bacteria</taxon>
        <taxon>Bacillati</taxon>
        <taxon>Bacillota</taxon>
        <taxon>Bacilli</taxon>
        <taxon>Bacillales</taxon>
        <taxon>Paenibacillaceae</taxon>
        <taxon>Paenibacillus</taxon>
    </lineage>
</organism>
<dbReference type="OrthoDB" id="32521at2"/>